<gene>
    <name evidence="3" type="ORF">CSC94_05935</name>
</gene>
<feature type="domain" description="Peptidase S49" evidence="2">
    <location>
        <begin position="136"/>
        <end position="287"/>
    </location>
</feature>
<comment type="caution">
    <text evidence="3">The sequence shown here is derived from an EMBL/GenBank/DDBJ whole genome shotgun (WGS) entry which is preliminary data.</text>
</comment>
<dbReference type="RefSeq" id="WP_099304812.1">
    <property type="nucleotide sequence ID" value="NZ_PDVP01000002.1"/>
</dbReference>
<protein>
    <submittedName>
        <fullName evidence="3">Peptidase S49</fullName>
    </submittedName>
</protein>
<proteinExistence type="inferred from homology"/>
<dbReference type="CDD" id="cd07022">
    <property type="entry name" value="S49_Sppa_36K_type"/>
    <property type="match status" value="1"/>
</dbReference>
<sequence>MPHKSPRVAAALMASAWAIDPVKVRPLRALAMRALAGEEISDQDRVANRVGQGRSASPAKPQGSVAIVPIVGTIVHRVEQADDISGPGGVSAARLRSQIRQLANDDSVGSILLDIESPGGSVDGIAELGQEIRAASMIKPVVASANAYAASAAYWIASQAGEVVITPSGELGSIGVYSLHEDDSQLLETMGVKISVIRAGAHKIEANPFEPLSKEARSDMQATVDRYYEEFTAAVARGRGLSASTVRKEPWGQGRMVGAKRAVEVGLADRVETIEETVARLANGKGVIRQSRNKADMTRLKLGFA</sequence>
<dbReference type="PANTHER" id="PTHR42987:SF4">
    <property type="entry name" value="PROTEASE SOHB-RELATED"/>
    <property type="match status" value="1"/>
</dbReference>
<dbReference type="Gene3D" id="6.20.330.10">
    <property type="match status" value="1"/>
</dbReference>
<keyword evidence="4" id="KW-1185">Reference proteome</keyword>
<dbReference type="Gene3D" id="3.90.226.10">
    <property type="entry name" value="2-enoyl-CoA Hydratase, Chain A, domain 1"/>
    <property type="match status" value="1"/>
</dbReference>
<accession>A0A2G1QRV6</accession>
<dbReference type="Proteomes" id="UP000221168">
    <property type="component" value="Unassembled WGS sequence"/>
</dbReference>
<reference evidence="3 4" key="1">
    <citation type="submission" date="2017-10" db="EMBL/GenBank/DDBJ databases">
        <title>Sedimentibacterium mangrovi gen. nov., sp. nov., a novel member of family Phyllobacteriacea isolated from mangrove sediment.</title>
        <authorList>
            <person name="Liao H."/>
            <person name="Tian Y."/>
        </authorList>
    </citation>
    <scope>NUCLEOTIDE SEQUENCE [LARGE SCALE GENOMIC DNA]</scope>
    <source>
        <strain evidence="3 4">X9-2-2</strain>
    </source>
</reference>
<dbReference type="GO" id="GO:0008233">
    <property type="term" value="F:peptidase activity"/>
    <property type="evidence" value="ECO:0007669"/>
    <property type="project" value="InterPro"/>
</dbReference>
<dbReference type="InterPro" id="IPR002142">
    <property type="entry name" value="Peptidase_S49"/>
</dbReference>
<dbReference type="InterPro" id="IPR029045">
    <property type="entry name" value="ClpP/crotonase-like_dom_sf"/>
</dbReference>
<dbReference type="Pfam" id="PF01343">
    <property type="entry name" value="Peptidase_S49"/>
    <property type="match status" value="1"/>
</dbReference>
<dbReference type="GO" id="GO:0006508">
    <property type="term" value="P:proteolysis"/>
    <property type="evidence" value="ECO:0007669"/>
    <property type="project" value="InterPro"/>
</dbReference>
<organism evidence="3 4">
    <name type="scientific">Zhengella mangrovi</name>
    <dbReference type="NCBI Taxonomy" id="1982044"/>
    <lineage>
        <taxon>Bacteria</taxon>
        <taxon>Pseudomonadati</taxon>
        <taxon>Pseudomonadota</taxon>
        <taxon>Alphaproteobacteria</taxon>
        <taxon>Hyphomicrobiales</taxon>
        <taxon>Notoacmeibacteraceae</taxon>
        <taxon>Zhengella</taxon>
    </lineage>
</organism>
<dbReference type="EMBL" id="PDVP01000002">
    <property type="protein sequence ID" value="PHP68190.1"/>
    <property type="molecule type" value="Genomic_DNA"/>
</dbReference>
<evidence type="ECO:0000313" key="4">
    <source>
        <dbReference type="Proteomes" id="UP000221168"/>
    </source>
</evidence>
<comment type="similarity">
    <text evidence="1">Belongs to the peptidase S49 family.</text>
</comment>
<dbReference type="AlphaFoldDB" id="A0A2G1QRV6"/>
<name>A0A2G1QRV6_9HYPH</name>
<evidence type="ECO:0000259" key="2">
    <source>
        <dbReference type="Pfam" id="PF01343"/>
    </source>
</evidence>
<evidence type="ECO:0000313" key="3">
    <source>
        <dbReference type="EMBL" id="PHP68190.1"/>
    </source>
</evidence>
<evidence type="ECO:0000256" key="1">
    <source>
        <dbReference type="ARBA" id="ARBA00008683"/>
    </source>
</evidence>
<dbReference type="PANTHER" id="PTHR42987">
    <property type="entry name" value="PEPTIDASE S49"/>
    <property type="match status" value="1"/>
</dbReference>
<dbReference type="OrthoDB" id="266140at2"/>
<dbReference type="SUPFAM" id="SSF52096">
    <property type="entry name" value="ClpP/crotonase"/>
    <property type="match status" value="1"/>
</dbReference>
<dbReference type="InterPro" id="IPR033855">
    <property type="entry name" value="Protein_C"/>
</dbReference>